<protein>
    <recommendedName>
        <fullName evidence="2">carbonic anhydrase</fullName>
        <ecNumber evidence="2">4.2.1.1</ecNumber>
    </recommendedName>
</protein>
<evidence type="ECO:0000256" key="5">
    <source>
        <dbReference type="ARBA" id="ARBA00048348"/>
    </source>
</evidence>
<evidence type="ECO:0000313" key="6">
    <source>
        <dbReference type="EMBL" id="MFD1538827.1"/>
    </source>
</evidence>
<sequence>MSKFVEFTFRAQPGYSEPAARELLTGSIPVRTIAIHCFDPRAAGIPKAVADYFGDEVYPGDLILNEDGQMVGATATVFPLVIGGGRAADALRSITVSQYLFGLERVVVVHHSFCGASSFSEEGIVDSWKREQHRDISSLYDWDGIRIADFEQSLNYDVSLIRNNPGTPKHLEIYGLFYNIDSGELTEVVRDVPAKAAP</sequence>
<evidence type="ECO:0000256" key="3">
    <source>
        <dbReference type="ARBA" id="ARBA00022723"/>
    </source>
</evidence>
<keyword evidence="3" id="KW-0479">Metal-binding</keyword>
<dbReference type="RefSeq" id="WP_219530701.1">
    <property type="nucleotide sequence ID" value="NZ_JAHKRM010000009.1"/>
</dbReference>
<dbReference type="EC" id="4.2.1.1" evidence="2"/>
<dbReference type="PANTHER" id="PTHR43175">
    <property type="entry name" value="CARBONIC ANHYDRASE"/>
    <property type="match status" value="1"/>
</dbReference>
<comment type="catalytic activity">
    <reaction evidence="5">
        <text>hydrogencarbonate + H(+) = CO2 + H2O</text>
        <dbReference type="Rhea" id="RHEA:10748"/>
        <dbReference type="ChEBI" id="CHEBI:15377"/>
        <dbReference type="ChEBI" id="CHEBI:15378"/>
        <dbReference type="ChEBI" id="CHEBI:16526"/>
        <dbReference type="ChEBI" id="CHEBI:17544"/>
        <dbReference type="EC" id="4.2.1.1"/>
    </reaction>
</comment>
<proteinExistence type="predicted"/>
<keyword evidence="4" id="KW-0862">Zinc</keyword>
<evidence type="ECO:0000256" key="4">
    <source>
        <dbReference type="ARBA" id="ARBA00022833"/>
    </source>
</evidence>
<evidence type="ECO:0000313" key="7">
    <source>
        <dbReference type="Proteomes" id="UP001597097"/>
    </source>
</evidence>
<comment type="cofactor">
    <cofactor evidence="1">
        <name>Zn(2+)</name>
        <dbReference type="ChEBI" id="CHEBI:29105"/>
    </cofactor>
</comment>
<organism evidence="6 7">
    <name type="scientific">Nonomuraea guangzhouensis</name>
    <dbReference type="NCBI Taxonomy" id="1291555"/>
    <lineage>
        <taxon>Bacteria</taxon>
        <taxon>Bacillati</taxon>
        <taxon>Actinomycetota</taxon>
        <taxon>Actinomycetes</taxon>
        <taxon>Streptosporangiales</taxon>
        <taxon>Streptosporangiaceae</taxon>
        <taxon>Nonomuraea</taxon>
    </lineage>
</organism>
<dbReference type="PANTHER" id="PTHR43175:SF3">
    <property type="entry name" value="CARBON DISULFIDE HYDROLASE"/>
    <property type="match status" value="1"/>
</dbReference>
<comment type="caution">
    <text evidence="6">The sequence shown here is derived from an EMBL/GenBank/DDBJ whole genome shotgun (WGS) entry which is preliminary data.</text>
</comment>
<gene>
    <name evidence="6" type="ORF">ACFSJ0_17350</name>
</gene>
<accession>A0ABW4G7W0</accession>
<evidence type="ECO:0000256" key="1">
    <source>
        <dbReference type="ARBA" id="ARBA00001947"/>
    </source>
</evidence>
<name>A0ABW4G7W0_9ACTN</name>
<evidence type="ECO:0000256" key="2">
    <source>
        <dbReference type="ARBA" id="ARBA00012925"/>
    </source>
</evidence>
<dbReference type="SMART" id="SM00947">
    <property type="entry name" value="Pro_CA"/>
    <property type="match status" value="1"/>
</dbReference>
<dbReference type="InterPro" id="IPR001765">
    <property type="entry name" value="Carbonic_anhydrase"/>
</dbReference>
<reference evidence="7" key="1">
    <citation type="journal article" date="2019" name="Int. J. Syst. Evol. Microbiol.">
        <title>The Global Catalogue of Microorganisms (GCM) 10K type strain sequencing project: providing services to taxonomists for standard genome sequencing and annotation.</title>
        <authorList>
            <consortium name="The Broad Institute Genomics Platform"/>
            <consortium name="The Broad Institute Genome Sequencing Center for Infectious Disease"/>
            <person name="Wu L."/>
            <person name="Ma J."/>
        </authorList>
    </citation>
    <scope>NUCLEOTIDE SEQUENCE [LARGE SCALE GENOMIC DNA]</scope>
    <source>
        <strain evidence="7">CGMCC 1.15399</strain>
    </source>
</reference>
<dbReference type="Proteomes" id="UP001597097">
    <property type="component" value="Unassembled WGS sequence"/>
</dbReference>
<dbReference type="EMBL" id="JBHUCM010000014">
    <property type="protein sequence ID" value="MFD1538827.1"/>
    <property type="molecule type" value="Genomic_DNA"/>
</dbReference>
<keyword evidence="7" id="KW-1185">Reference proteome</keyword>